<dbReference type="InterPro" id="IPR006439">
    <property type="entry name" value="HAD-SF_hydro_IA"/>
</dbReference>
<dbReference type="RefSeq" id="WP_086035906.1">
    <property type="nucleotide sequence ID" value="NZ_CP046051.1"/>
</dbReference>
<dbReference type="AlphaFoldDB" id="A0A859DP10"/>
<dbReference type="EMBL" id="CP046051">
    <property type="protein sequence ID" value="QKN23767.1"/>
    <property type="molecule type" value="Genomic_DNA"/>
</dbReference>
<dbReference type="SFLD" id="SFLDS00003">
    <property type="entry name" value="Haloacid_Dehalogenase"/>
    <property type="match status" value="1"/>
</dbReference>
<dbReference type="Gene3D" id="1.10.150.240">
    <property type="entry name" value="Putative phosphatase, domain 2"/>
    <property type="match status" value="1"/>
</dbReference>
<dbReference type="PRINTS" id="PR00413">
    <property type="entry name" value="HADHALOGNASE"/>
</dbReference>
<dbReference type="NCBIfam" id="TIGR01509">
    <property type="entry name" value="HAD-SF-IA-v3"/>
    <property type="match status" value="1"/>
</dbReference>
<dbReference type="Proteomes" id="UP000501316">
    <property type="component" value="Chromosome"/>
</dbReference>
<dbReference type="SUPFAM" id="SSF56784">
    <property type="entry name" value="HAD-like"/>
    <property type="match status" value="1"/>
</dbReference>
<reference evidence="1 2" key="1">
    <citation type="submission" date="2019-11" db="EMBL/GenBank/DDBJ databases">
        <authorList>
            <person name="Ren C."/>
            <person name="Wang H."/>
            <person name="Xu Y."/>
        </authorList>
    </citation>
    <scope>NUCLEOTIDE SEQUENCE [LARGE SCALE GENOMIC DNA]</scope>
    <source>
        <strain evidence="1 2">LBM 19010</strain>
    </source>
</reference>
<dbReference type="PANTHER" id="PTHR18901:SF38">
    <property type="entry name" value="PSEUDOURIDINE-5'-PHOSPHATASE"/>
    <property type="match status" value="1"/>
</dbReference>
<evidence type="ECO:0000313" key="1">
    <source>
        <dbReference type="EMBL" id="QKN23767.1"/>
    </source>
</evidence>
<dbReference type="InterPro" id="IPR023214">
    <property type="entry name" value="HAD_sf"/>
</dbReference>
<dbReference type="SFLD" id="SFLDG01129">
    <property type="entry name" value="C1.5:_HAD__Beta-PGM__Phosphata"/>
    <property type="match status" value="1"/>
</dbReference>
<proteinExistence type="predicted"/>
<keyword evidence="1" id="KW-0378">Hydrolase</keyword>
<dbReference type="PANTHER" id="PTHR18901">
    <property type="entry name" value="2-DEOXYGLUCOSE-6-PHOSPHATE PHOSPHATASE 2"/>
    <property type="match status" value="1"/>
</dbReference>
<accession>A0A859DP10</accession>
<name>A0A859DP10_9FIRM</name>
<dbReference type="Gene3D" id="3.40.50.1000">
    <property type="entry name" value="HAD superfamily/HAD-like"/>
    <property type="match status" value="1"/>
</dbReference>
<sequence length="217" mass="24282">MITAVLFDMDGTLFDTERVNHDAWVAVGLPEGLYWHCIGRDRTEILSLMKDRLHQEPEPLYARYHEEAARHLKETGIPPRPGLHQMLDALQKQEYRMAVVTSSYESRAKDILNGSGTVPYFQSLVTGDQITHGKPAPDIFLEAARRLDCTQDQCMVVEDSFNGVRSGHAAGMYTVMVPDLMQPNVEIRVLADAVLPSLREVPPLLTRLNNGQLGTNA</sequence>
<dbReference type="GO" id="GO:0016787">
    <property type="term" value="F:hydrolase activity"/>
    <property type="evidence" value="ECO:0007669"/>
    <property type="project" value="UniProtKB-KW"/>
</dbReference>
<dbReference type="InterPro" id="IPR041492">
    <property type="entry name" value="HAD_2"/>
</dbReference>
<dbReference type="InterPro" id="IPR023198">
    <property type="entry name" value="PGP-like_dom2"/>
</dbReference>
<dbReference type="KEGG" id="clf:GJQ69_04290"/>
<protein>
    <submittedName>
        <fullName evidence="1">HAD-IA family hydrolase</fullName>
    </submittedName>
</protein>
<dbReference type="SFLD" id="SFLDG01135">
    <property type="entry name" value="C1.5.6:_HAD__Beta-PGM__Phospha"/>
    <property type="match status" value="1"/>
</dbReference>
<dbReference type="CDD" id="cd07505">
    <property type="entry name" value="HAD_BPGM-like"/>
    <property type="match status" value="1"/>
</dbReference>
<dbReference type="Pfam" id="PF13419">
    <property type="entry name" value="HAD_2"/>
    <property type="match status" value="1"/>
</dbReference>
<evidence type="ECO:0000313" key="2">
    <source>
        <dbReference type="Proteomes" id="UP000501316"/>
    </source>
</evidence>
<gene>
    <name evidence="1" type="ORF">GJQ69_04290</name>
</gene>
<dbReference type="InterPro" id="IPR036412">
    <property type="entry name" value="HAD-like_sf"/>
</dbReference>
<organism evidence="1 2">
    <name type="scientific">Caproicibacterium lactatifermentans</name>
    <dbReference type="NCBI Taxonomy" id="2666138"/>
    <lineage>
        <taxon>Bacteria</taxon>
        <taxon>Bacillati</taxon>
        <taxon>Bacillota</taxon>
        <taxon>Clostridia</taxon>
        <taxon>Eubacteriales</taxon>
        <taxon>Oscillospiraceae</taxon>
        <taxon>Caproicibacterium</taxon>
    </lineage>
</organism>